<dbReference type="InterPro" id="IPR022657">
    <property type="entry name" value="De-COase2_CS"/>
</dbReference>
<dbReference type="GO" id="GO:0005737">
    <property type="term" value="C:cytoplasm"/>
    <property type="evidence" value="ECO:0007669"/>
    <property type="project" value="TreeGrafter"/>
</dbReference>
<dbReference type="EMBL" id="MEUF01000021">
    <property type="protein sequence ID" value="OGC35726.1"/>
    <property type="molecule type" value="Genomic_DNA"/>
</dbReference>
<evidence type="ECO:0000256" key="2">
    <source>
        <dbReference type="ARBA" id="ARBA00008872"/>
    </source>
</evidence>
<feature type="domain" description="Orn/DAP/Arg decarboxylase 2 N-terminal" evidence="6">
    <location>
        <begin position="27"/>
        <end position="270"/>
    </location>
</feature>
<dbReference type="Proteomes" id="UP000178951">
    <property type="component" value="Unassembled WGS sequence"/>
</dbReference>
<evidence type="ECO:0000256" key="1">
    <source>
        <dbReference type="ARBA" id="ARBA00001933"/>
    </source>
</evidence>
<dbReference type="InterPro" id="IPR029066">
    <property type="entry name" value="PLP-binding_barrel"/>
</dbReference>
<dbReference type="Gene3D" id="2.40.37.10">
    <property type="entry name" value="Lyase, Ornithine Decarboxylase, Chain A, domain 1"/>
    <property type="match status" value="1"/>
</dbReference>
<dbReference type="AlphaFoldDB" id="A0A1F4TSU7"/>
<sequence>MAISEKRLLQLAKKHGTPMLVIDHDIIRANYLRLRKYLPRVGLYFAIKANPEAQIIKTLYPLDAGFDVASWQEYQAVLNNVPKKELKGKNLEEFIWDKIIVANTIKPASTLRQLTNFNTLMTYDNADELQKIRRHCPDAGLICRLRVQNVGSMVELSSKFGVEPGEAADLIEQAFKIGLSVEGLSFHVGSQCVNIDNYIKALDAAAEIFKEVNRRGYKLRLLNIGGGFPVPYDENVPDFKKFAQQLGHEIDRLFPEEVEIVAEPGRYIVATAAALVVSVVGRSLRDGKMVYYVDDGVYHTLSGVVFDHCQYHFNAFRKGEKQLSAVVGPTCDAFDTISTAEYLPQLAIDDLLYVRNIGAYSNASSTNFNGFPGAKIVNINA</sequence>
<dbReference type="PRINTS" id="PR01179">
    <property type="entry name" value="ODADCRBXLASE"/>
</dbReference>
<evidence type="ECO:0000256" key="5">
    <source>
        <dbReference type="PIRSR" id="PIRSR600183-50"/>
    </source>
</evidence>
<keyword evidence="3 5" id="KW-0663">Pyridoxal phosphate</keyword>
<comment type="caution">
    <text evidence="7">The sequence shown here is derived from an EMBL/GenBank/DDBJ whole genome shotgun (WGS) entry which is preliminary data.</text>
</comment>
<dbReference type="InterPro" id="IPR000183">
    <property type="entry name" value="Orn/DAP/Arg_de-COase"/>
</dbReference>
<dbReference type="InterPro" id="IPR009006">
    <property type="entry name" value="Ala_racemase/Decarboxylase_C"/>
</dbReference>
<dbReference type="PRINTS" id="PR01182">
    <property type="entry name" value="ORNDCRBXLASE"/>
</dbReference>
<keyword evidence="4" id="KW-0456">Lyase</keyword>
<evidence type="ECO:0000313" key="8">
    <source>
        <dbReference type="Proteomes" id="UP000178951"/>
    </source>
</evidence>
<organism evidence="7 8">
    <name type="scientific">candidate division WOR-1 bacterium RIFOXYB2_FULL_48_7</name>
    <dbReference type="NCBI Taxonomy" id="1802583"/>
    <lineage>
        <taxon>Bacteria</taxon>
        <taxon>Bacillati</taxon>
        <taxon>Saganbacteria</taxon>
    </lineage>
</organism>
<dbReference type="STRING" id="1802583.A2311_00630"/>
<feature type="modified residue" description="N6-(pyridoxal phosphate)lysine" evidence="5">
    <location>
        <position position="48"/>
    </location>
</feature>
<feature type="active site" description="Proton donor" evidence="5">
    <location>
        <position position="331"/>
    </location>
</feature>
<comment type="similarity">
    <text evidence="2">Belongs to the Orn/Lys/Arg decarboxylase class-II family.</text>
</comment>
<dbReference type="PANTHER" id="PTHR11482">
    <property type="entry name" value="ARGININE/DIAMINOPIMELATE/ORNITHINE DECARBOXYLASE"/>
    <property type="match status" value="1"/>
</dbReference>
<proteinExistence type="inferred from homology"/>
<dbReference type="GO" id="GO:0033387">
    <property type="term" value="P:putrescine biosynthetic process from arginine, via ornithine"/>
    <property type="evidence" value="ECO:0007669"/>
    <property type="project" value="TreeGrafter"/>
</dbReference>
<accession>A0A1F4TSU7</accession>
<dbReference type="PANTHER" id="PTHR11482:SF6">
    <property type="entry name" value="ORNITHINE DECARBOXYLASE 1-RELATED"/>
    <property type="match status" value="1"/>
</dbReference>
<reference evidence="7 8" key="1">
    <citation type="journal article" date="2016" name="Nat. Commun.">
        <title>Thousands of microbial genomes shed light on interconnected biogeochemical processes in an aquifer system.</title>
        <authorList>
            <person name="Anantharaman K."/>
            <person name="Brown C.T."/>
            <person name="Hug L.A."/>
            <person name="Sharon I."/>
            <person name="Castelle C.J."/>
            <person name="Probst A.J."/>
            <person name="Thomas B.C."/>
            <person name="Singh A."/>
            <person name="Wilkins M.J."/>
            <person name="Karaoz U."/>
            <person name="Brodie E.L."/>
            <person name="Williams K.H."/>
            <person name="Hubbard S.S."/>
            <person name="Banfield J.F."/>
        </authorList>
    </citation>
    <scope>NUCLEOTIDE SEQUENCE [LARGE SCALE GENOMIC DNA]</scope>
</reference>
<name>A0A1F4TSU7_UNCSA</name>
<gene>
    <name evidence="7" type="ORF">A2311_00630</name>
</gene>
<protein>
    <submittedName>
        <fullName evidence="7">Decarboxylase</fullName>
    </submittedName>
</protein>
<dbReference type="PROSITE" id="PS00879">
    <property type="entry name" value="ODR_DC_2_2"/>
    <property type="match status" value="1"/>
</dbReference>
<dbReference type="SUPFAM" id="SSF51419">
    <property type="entry name" value="PLP-binding barrel"/>
    <property type="match status" value="1"/>
</dbReference>
<dbReference type="Pfam" id="PF02784">
    <property type="entry name" value="Orn_Arg_deC_N"/>
    <property type="match status" value="1"/>
</dbReference>
<evidence type="ECO:0000256" key="3">
    <source>
        <dbReference type="ARBA" id="ARBA00022898"/>
    </source>
</evidence>
<evidence type="ECO:0000313" key="7">
    <source>
        <dbReference type="EMBL" id="OGC35726.1"/>
    </source>
</evidence>
<dbReference type="InterPro" id="IPR002433">
    <property type="entry name" value="Orn_de-COase"/>
</dbReference>
<evidence type="ECO:0000256" key="4">
    <source>
        <dbReference type="ARBA" id="ARBA00023239"/>
    </source>
</evidence>
<dbReference type="FunFam" id="3.20.20.10:FF:000008">
    <property type="entry name" value="Ornithine decarboxylase"/>
    <property type="match status" value="1"/>
</dbReference>
<dbReference type="CDD" id="cd00622">
    <property type="entry name" value="PLPDE_III_ODC"/>
    <property type="match status" value="1"/>
</dbReference>
<comment type="cofactor">
    <cofactor evidence="1 5">
        <name>pyridoxal 5'-phosphate</name>
        <dbReference type="ChEBI" id="CHEBI:597326"/>
    </cofactor>
</comment>
<dbReference type="InterPro" id="IPR022644">
    <property type="entry name" value="De-COase2_N"/>
</dbReference>
<dbReference type="GO" id="GO:0004586">
    <property type="term" value="F:ornithine decarboxylase activity"/>
    <property type="evidence" value="ECO:0007669"/>
    <property type="project" value="TreeGrafter"/>
</dbReference>
<dbReference type="Gene3D" id="3.20.20.10">
    <property type="entry name" value="Alanine racemase"/>
    <property type="match status" value="1"/>
</dbReference>
<evidence type="ECO:0000259" key="6">
    <source>
        <dbReference type="Pfam" id="PF02784"/>
    </source>
</evidence>
<dbReference type="SUPFAM" id="SSF50621">
    <property type="entry name" value="Alanine racemase C-terminal domain-like"/>
    <property type="match status" value="1"/>
</dbReference>